<evidence type="ECO:0000313" key="1">
    <source>
        <dbReference type="EMBL" id="MDQ0933611.1"/>
    </source>
</evidence>
<dbReference type="Proteomes" id="UP001223072">
    <property type="component" value="Unassembled WGS sequence"/>
</dbReference>
<evidence type="ECO:0000313" key="2">
    <source>
        <dbReference type="Proteomes" id="UP001223072"/>
    </source>
</evidence>
<dbReference type="RefSeq" id="WP_307627366.1">
    <property type="nucleotide sequence ID" value="NZ_JAUSZS010000004.1"/>
</dbReference>
<name>A0ABU0RNN7_9ACTN</name>
<accession>A0ABU0RNN7</accession>
<proteinExistence type="predicted"/>
<gene>
    <name evidence="1" type="ORF">QFZ49_003551</name>
</gene>
<sequence>MATFLYKIGRFSYRRRWVVLGLWAVLMALAGAGASTLSGKMSNSFEIPGTES</sequence>
<comment type="caution">
    <text evidence="1">The sequence shown here is derived from an EMBL/GenBank/DDBJ whole genome shotgun (WGS) entry which is preliminary data.</text>
</comment>
<dbReference type="EMBL" id="JAUSZS010000004">
    <property type="protein sequence ID" value="MDQ0933611.1"/>
    <property type="molecule type" value="Genomic_DNA"/>
</dbReference>
<keyword evidence="2" id="KW-1185">Reference proteome</keyword>
<organism evidence="1 2">
    <name type="scientific">Streptomyces turgidiscabies</name>
    <dbReference type="NCBI Taxonomy" id="85558"/>
    <lineage>
        <taxon>Bacteria</taxon>
        <taxon>Bacillati</taxon>
        <taxon>Actinomycetota</taxon>
        <taxon>Actinomycetes</taxon>
        <taxon>Kitasatosporales</taxon>
        <taxon>Streptomycetaceae</taxon>
        <taxon>Streptomyces</taxon>
    </lineage>
</organism>
<protein>
    <submittedName>
        <fullName evidence="1">Membrane protein YdfJ with MMPL/SSD domain</fullName>
    </submittedName>
</protein>
<reference evidence="1 2" key="1">
    <citation type="submission" date="2023-07" db="EMBL/GenBank/DDBJ databases">
        <title>Comparative genomics of wheat-associated soil bacteria to identify genetic determinants of phenazine resistance.</title>
        <authorList>
            <person name="Mouncey N."/>
        </authorList>
    </citation>
    <scope>NUCLEOTIDE SEQUENCE [LARGE SCALE GENOMIC DNA]</scope>
    <source>
        <strain evidence="1 2">W2I16</strain>
    </source>
</reference>